<dbReference type="Proteomes" id="UP001172102">
    <property type="component" value="Unassembled WGS sequence"/>
</dbReference>
<gene>
    <name evidence="1" type="ORF">B0H67DRAFT_235005</name>
</gene>
<evidence type="ECO:0000313" key="2">
    <source>
        <dbReference type="Proteomes" id="UP001172102"/>
    </source>
</evidence>
<sequence length="91" mass="10090">MMPVAILGGQLGDCSALFPVVACLLACLLWPSQSAVIGGRKEVRELPDCATSLPSLFFLGARLLDGRLHWGIRSPKRDGWTWAFFTWMVKR</sequence>
<organism evidence="1 2">
    <name type="scientific">Lasiosphaeris hirsuta</name>
    <dbReference type="NCBI Taxonomy" id="260670"/>
    <lineage>
        <taxon>Eukaryota</taxon>
        <taxon>Fungi</taxon>
        <taxon>Dikarya</taxon>
        <taxon>Ascomycota</taxon>
        <taxon>Pezizomycotina</taxon>
        <taxon>Sordariomycetes</taxon>
        <taxon>Sordariomycetidae</taxon>
        <taxon>Sordariales</taxon>
        <taxon>Lasiosphaeriaceae</taxon>
        <taxon>Lasiosphaeris</taxon>
    </lineage>
</organism>
<proteinExistence type="predicted"/>
<dbReference type="AlphaFoldDB" id="A0AA40AFY3"/>
<dbReference type="EMBL" id="JAUKUA010000004">
    <property type="protein sequence ID" value="KAK0715122.1"/>
    <property type="molecule type" value="Genomic_DNA"/>
</dbReference>
<comment type="caution">
    <text evidence="1">The sequence shown here is derived from an EMBL/GenBank/DDBJ whole genome shotgun (WGS) entry which is preliminary data.</text>
</comment>
<accession>A0AA40AFY3</accession>
<reference evidence="1" key="1">
    <citation type="submission" date="2023-06" db="EMBL/GenBank/DDBJ databases">
        <title>Genome-scale phylogeny and comparative genomics of the fungal order Sordariales.</title>
        <authorList>
            <consortium name="Lawrence Berkeley National Laboratory"/>
            <person name="Hensen N."/>
            <person name="Bonometti L."/>
            <person name="Westerberg I."/>
            <person name="Brannstrom I.O."/>
            <person name="Guillou S."/>
            <person name="Cros-Aarteil S."/>
            <person name="Calhoun S."/>
            <person name="Haridas S."/>
            <person name="Kuo A."/>
            <person name="Mondo S."/>
            <person name="Pangilinan J."/>
            <person name="Riley R."/>
            <person name="Labutti K."/>
            <person name="Andreopoulos B."/>
            <person name="Lipzen A."/>
            <person name="Chen C."/>
            <person name="Yanf M."/>
            <person name="Daum C."/>
            <person name="Ng V."/>
            <person name="Clum A."/>
            <person name="Steindorff A."/>
            <person name="Ohm R."/>
            <person name="Martin F."/>
            <person name="Silar P."/>
            <person name="Natvig D."/>
            <person name="Lalanne C."/>
            <person name="Gautier V."/>
            <person name="Ament-Velasquez S.L."/>
            <person name="Kruys A."/>
            <person name="Hutchinson M.I."/>
            <person name="Powell A.J."/>
            <person name="Barry K."/>
            <person name="Miller A.N."/>
            <person name="Grigoriev I.V."/>
            <person name="Debuchy R."/>
            <person name="Gladieux P."/>
            <person name="Thoren M.H."/>
            <person name="Johannesson H."/>
        </authorList>
    </citation>
    <scope>NUCLEOTIDE SEQUENCE</scope>
    <source>
        <strain evidence="1">SMH4607-1</strain>
    </source>
</reference>
<evidence type="ECO:0000313" key="1">
    <source>
        <dbReference type="EMBL" id="KAK0715122.1"/>
    </source>
</evidence>
<protein>
    <submittedName>
        <fullName evidence="1">Uncharacterized protein</fullName>
    </submittedName>
</protein>
<name>A0AA40AFY3_9PEZI</name>
<keyword evidence="2" id="KW-1185">Reference proteome</keyword>